<evidence type="ECO:0000313" key="3">
    <source>
        <dbReference type="Proteomes" id="UP001281410"/>
    </source>
</evidence>
<dbReference type="GO" id="GO:0003676">
    <property type="term" value="F:nucleic acid binding"/>
    <property type="evidence" value="ECO:0007669"/>
    <property type="project" value="InterPro"/>
</dbReference>
<dbReference type="EMBL" id="JANJYJ010000004">
    <property type="protein sequence ID" value="KAK3218061.1"/>
    <property type="molecule type" value="Genomic_DNA"/>
</dbReference>
<sequence>MTKGMEKGLSMGFDFNGRKEELMEIMARLKDGNDNRFSDLGFGCGGSAGCVCYRGAFGVCSVLGASVFAPCFCYCFFVLFVCLCLGLLFWVLVLSARCLLFVSLPSWPSMNKLLFKKIIIKQDGTAWTITNTCQNDNVDLTFYYGEFVGSQDIISAEILAIARACHLTASRPELEGKRIIFESDSKMAVSWINSRDLGSWVHSHLILDIRSLLGSLGQACVEFSSRDSNSFADVLAKKGAAGEVDVLWWCLT</sequence>
<dbReference type="InterPro" id="IPR012337">
    <property type="entry name" value="RNaseH-like_sf"/>
</dbReference>
<gene>
    <name evidence="2" type="ORF">Dsin_012031</name>
</gene>
<evidence type="ECO:0000259" key="1">
    <source>
        <dbReference type="Pfam" id="PF13456"/>
    </source>
</evidence>
<dbReference type="SUPFAM" id="SSF53098">
    <property type="entry name" value="Ribonuclease H-like"/>
    <property type="match status" value="1"/>
</dbReference>
<organism evidence="2 3">
    <name type="scientific">Dipteronia sinensis</name>
    <dbReference type="NCBI Taxonomy" id="43782"/>
    <lineage>
        <taxon>Eukaryota</taxon>
        <taxon>Viridiplantae</taxon>
        <taxon>Streptophyta</taxon>
        <taxon>Embryophyta</taxon>
        <taxon>Tracheophyta</taxon>
        <taxon>Spermatophyta</taxon>
        <taxon>Magnoliopsida</taxon>
        <taxon>eudicotyledons</taxon>
        <taxon>Gunneridae</taxon>
        <taxon>Pentapetalae</taxon>
        <taxon>rosids</taxon>
        <taxon>malvids</taxon>
        <taxon>Sapindales</taxon>
        <taxon>Sapindaceae</taxon>
        <taxon>Hippocastanoideae</taxon>
        <taxon>Acereae</taxon>
        <taxon>Dipteronia</taxon>
    </lineage>
</organism>
<dbReference type="Gene3D" id="3.30.420.10">
    <property type="entry name" value="Ribonuclease H-like superfamily/Ribonuclease H"/>
    <property type="match status" value="1"/>
</dbReference>
<dbReference type="Proteomes" id="UP001281410">
    <property type="component" value="Unassembled WGS sequence"/>
</dbReference>
<dbReference type="InterPro" id="IPR002156">
    <property type="entry name" value="RNaseH_domain"/>
</dbReference>
<name>A0AAE0E7M8_9ROSI</name>
<protein>
    <recommendedName>
        <fullName evidence="1">RNase H type-1 domain-containing protein</fullName>
    </recommendedName>
</protein>
<accession>A0AAE0E7M8</accession>
<dbReference type="CDD" id="cd06222">
    <property type="entry name" value="RNase_H_like"/>
    <property type="match status" value="1"/>
</dbReference>
<dbReference type="AlphaFoldDB" id="A0AAE0E7M8"/>
<dbReference type="InterPro" id="IPR052929">
    <property type="entry name" value="RNase_H-like_EbsB-rel"/>
</dbReference>
<feature type="domain" description="RNase H type-1" evidence="1">
    <location>
        <begin position="125"/>
        <end position="238"/>
    </location>
</feature>
<proteinExistence type="predicted"/>
<dbReference type="InterPro" id="IPR036397">
    <property type="entry name" value="RNaseH_sf"/>
</dbReference>
<reference evidence="2" key="1">
    <citation type="journal article" date="2023" name="Plant J.">
        <title>Genome sequences and population genomics provide insights into the demographic history, inbreeding, and mutation load of two 'living fossil' tree species of Dipteronia.</title>
        <authorList>
            <person name="Feng Y."/>
            <person name="Comes H.P."/>
            <person name="Chen J."/>
            <person name="Zhu S."/>
            <person name="Lu R."/>
            <person name="Zhang X."/>
            <person name="Li P."/>
            <person name="Qiu J."/>
            <person name="Olsen K.M."/>
            <person name="Qiu Y."/>
        </authorList>
    </citation>
    <scope>NUCLEOTIDE SEQUENCE</scope>
    <source>
        <strain evidence="2">NBL</strain>
    </source>
</reference>
<dbReference type="Pfam" id="PF13456">
    <property type="entry name" value="RVT_3"/>
    <property type="match status" value="1"/>
</dbReference>
<comment type="caution">
    <text evidence="2">The sequence shown here is derived from an EMBL/GenBank/DDBJ whole genome shotgun (WGS) entry which is preliminary data.</text>
</comment>
<dbReference type="PANTHER" id="PTHR47074">
    <property type="entry name" value="BNAC02G40300D PROTEIN"/>
    <property type="match status" value="1"/>
</dbReference>
<keyword evidence="3" id="KW-1185">Reference proteome</keyword>
<dbReference type="InterPro" id="IPR044730">
    <property type="entry name" value="RNase_H-like_dom_plant"/>
</dbReference>
<evidence type="ECO:0000313" key="2">
    <source>
        <dbReference type="EMBL" id="KAK3218061.1"/>
    </source>
</evidence>
<dbReference type="GO" id="GO:0004523">
    <property type="term" value="F:RNA-DNA hybrid ribonuclease activity"/>
    <property type="evidence" value="ECO:0007669"/>
    <property type="project" value="InterPro"/>
</dbReference>
<dbReference type="PANTHER" id="PTHR47074:SF73">
    <property type="entry name" value="OS04G0448401 PROTEIN"/>
    <property type="match status" value="1"/>
</dbReference>